<accession>A0A183ALE7</accession>
<evidence type="ECO:0000313" key="2">
    <source>
        <dbReference type="Proteomes" id="UP000272942"/>
    </source>
</evidence>
<evidence type="ECO:0000313" key="1">
    <source>
        <dbReference type="EMBL" id="VDP82000.1"/>
    </source>
</evidence>
<dbReference type="WBParaSite" id="ECPE_0000780101-mRNA-1">
    <property type="protein sequence ID" value="ECPE_0000780101-mRNA-1"/>
    <property type="gene ID" value="ECPE_0000780101"/>
</dbReference>
<dbReference type="EMBL" id="UZAN01045070">
    <property type="protein sequence ID" value="VDP82000.1"/>
    <property type="molecule type" value="Genomic_DNA"/>
</dbReference>
<reference evidence="3" key="1">
    <citation type="submission" date="2016-06" db="UniProtKB">
        <authorList>
            <consortium name="WormBaseParasite"/>
        </authorList>
    </citation>
    <scope>IDENTIFICATION</scope>
</reference>
<proteinExistence type="predicted"/>
<dbReference type="Proteomes" id="UP000272942">
    <property type="component" value="Unassembled WGS sequence"/>
</dbReference>
<name>A0A183ALE7_9TREM</name>
<evidence type="ECO:0000313" key="3">
    <source>
        <dbReference type="WBParaSite" id="ECPE_0000780101-mRNA-1"/>
    </source>
</evidence>
<keyword evidence="2" id="KW-1185">Reference proteome</keyword>
<protein>
    <submittedName>
        <fullName evidence="3">Reverse transcriptase domain-containing protein</fullName>
    </submittedName>
</protein>
<reference evidence="1 2" key="2">
    <citation type="submission" date="2018-11" db="EMBL/GenBank/DDBJ databases">
        <authorList>
            <consortium name="Pathogen Informatics"/>
        </authorList>
    </citation>
    <scope>NUCLEOTIDE SEQUENCE [LARGE SCALE GENOMIC DNA]</scope>
    <source>
        <strain evidence="1 2">Egypt</strain>
    </source>
</reference>
<dbReference type="OrthoDB" id="10029313at2759"/>
<gene>
    <name evidence="1" type="ORF">ECPE_LOCUS7781</name>
</gene>
<sequence>MQKLDYAISGRVKNVTRKRKLALSRKLHKLDDHSPINRNENWVRDLSNRVITQDEKRVLNKGLNCNVRKATNKEYLVELGQTLKSFTMLEDVKQTIRRTVETALMRKGKDNILSNGEDKAPKTLKMDKNTFILPADKGRTTVVMNKTDYIQKAEEQDTDTYRRIDTDSTAKLENKINTTLKRLEELHQITKAEHWRMRAKNSVIAQFYELPKIYWEGIALRLIVSPPGTATDKLIKELWNRLKSLIAGHELKTVPGQAKICQHPRSRNNDLV</sequence>
<organism evidence="3">
    <name type="scientific">Echinostoma caproni</name>
    <dbReference type="NCBI Taxonomy" id="27848"/>
    <lineage>
        <taxon>Eukaryota</taxon>
        <taxon>Metazoa</taxon>
        <taxon>Spiralia</taxon>
        <taxon>Lophotrochozoa</taxon>
        <taxon>Platyhelminthes</taxon>
        <taxon>Trematoda</taxon>
        <taxon>Digenea</taxon>
        <taxon>Plagiorchiida</taxon>
        <taxon>Echinostomata</taxon>
        <taxon>Echinostomatoidea</taxon>
        <taxon>Echinostomatidae</taxon>
        <taxon>Echinostoma</taxon>
    </lineage>
</organism>
<dbReference type="AlphaFoldDB" id="A0A183ALE7"/>